<comment type="caution">
    <text evidence="1">The sequence shown here is derived from an EMBL/GenBank/DDBJ whole genome shotgun (WGS) entry which is preliminary data.</text>
</comment>
<accession>A0A392NEA9</accession>
<evidence type="ECO:0000313" key="2">
    <source>
        <dbReference type="Proteomes" id="UP000265520"/>
    </source>
</evidence>
<dbReference type="AlphaFoldDB" id="A0A392NEA9"/>
<dbReference type="EMBL" id="LXQA010037013">
    <property type="protein sequence ID" value="MCH98206.1"/>
    <property type="molecule type" value="Genomic_DNA"/>
</dbReference>
<evidence type="ECO:0000313" key="1">
    <source>
        <dbReference type="EMBL" id="MCH98206.1"/>
    </source>
</evidence>
<dbReference type="GO" id="GO:0016740">
    <property type="term" value="F:transferase activity"/>
    <property type="evidence" value="ECO:0007669"/>
    <property type="project" value="UniProtKB-KW"/>
</dbReference>
<protein>
    <submittedName>
        <fullName evidence="1">tRNA dimethylallyltransferase 9-like</fullName>
    </submittedName>
</protein>
<organism evidence="1 2">
    <name type="scientific">Trifolium medium</name>
    <dbReference type="NCBI Taxonomy" id="97028"/>
    <lineage>
        <taxon>Eukaryota</taxon>
        <taxon>Viridiplantae</taxon>
        <taxon>Streptophyta</taxon>
        <taxon>Embryophyta</taxon>
        <taxon>Tracheophyta</taxon>
        <taxon>Spermatophyta</taxon>
        <taxon>Magnoliopsida</taxon>
        <taxon>eudicotyledons</taxon>
        <taxon>Gunneridae</taxon>
        <taxon>Pentapetalae</taxon>
        <taxon>rosids</taxon>
        <taxon>fabids</taxon>
        <taxon>Fabales</taxon>
        <taxon>Fabaceae</taxon>
        <taxon>Papilionoideae</taxon>
        <taxon>50 kb inversion clade</taxon>
        <taxon>NPAAA clade</taxon>
        <taxon>Hologalegina</taxon>
        <taxon>IRL clade</taxon>
        <taxon>Trifolieae</taxon>
        <taxon>Trifolium</taxon>
    </lineage>
</organism>
<gene>
    <name evidence="1" type="ORF">A2U01_0019205</name>
</gene>
<reference evidence="1 2" key="1">
    <citation type="journal article" date="2018" name="Front. Plant Sci.">
        <title>Red Clover (Trifolium pratense) and Zigzag Clover (T. medium) - A Picture of Genomic Similarities and Differences.</title>
        <authorList>
            <person name="Dluhosova J."/>
            <person name="Istvanek J."/>
            <person name="Nedelnik J."/>
            <person name="Repkova J."/>
        </authorList>
    </citation>
    <scope>NUCLEOTIDE SEQUENCE [LARGE SCALE GENOMIC DNA]</scope>
    <source>
        <strain evidence="2">cv. 10/8</strain>
        <tissue evidence="1">Leaf</tissue>
    </source>
</reference>
<keyword evidence="2" id="KW-1185">Reference proteome</keyword>
<feature type="non-terminal residue" evidence="1">
    <location>
        <position position="140"/>
    </location>
</feature>
<feature type="non-terminal residue" evidence="1">
    <location>
        <position position="1"/>
    </location>
</feature>
<sequence length="140" mass="15617">FIYGKPDVPKSSVEITSQVCMELAELQRNDDWEAAVQLVVKAGDPKSSGSPPSAFRVPYDSFRKQGDCRIADSSDSADTNTYNDAIKETADSAKLDYEFMCFFLSSDRLDLYRSIDYRCEDMLLGGDSILSEAQWLLDTG</sequence>
<dbReference type="Proteomes" id="UP000265520">
    <property type="component" value="Unassembled WGS sequence"/>
</dbReference>
<proteinExistence type="predicted"/>
<name>A0A392NEA9_9FABA</name>
<keyword evidence="1" id="KW-0808">Transferase</keyword>